<evidence type="ECO:0000313" key="1">
    <source>
        <dbReference type="EMBL" id="JAH02224.1"/>
    </source>
</evidence>
<organism evidence="1">
    <name type="scientific">Anguilla anguilla</name>
    <name type="common">European freshwater eel</name>
    <name type="synonym">Muraena anguilla</name>
    <dbReference type="NCBI Taxonomy" id="7936"/>
    <lineage>
        <taxon>Eukaryota</taxon>
        <taxon>Metazoa</taxon>
        <taxon>Chordata</taxon>
        <taxon>Craniata</taxon>
        <taxon>Vertebrata</taxon>
        <taxon>Euteleostomi</taxon>
        <taxon>Actinopterygii</taxon>
        <taxon>Neopterygii</taxon>
        <taxon>Teleostei</taxon>
        <taxon>Anguilliformes</taxon>
        <taxon>Anguillidae</taxon>
        <taxon>Anguilla</taxon>
    </lineage>
</organism>
<accession>A0A0E9PCI5</accession>
<reference evidence="1" key="1">
    <citation type="submission" date="2014-11" db="EMBL/GenBank/DDBJ databases">
        <authorList>
            <person name="Amaro Gonzalez C."/>
        </authorList>
    </citation>
    <scope>NUCLEOTIDE SEQUENCE</scope>
</reference>
<name>A0A0E9PCI5_ANGAN</name>
<dbReference type="AlphaFoldDB" id="A0A0E9PCI5"/>
<protein>
    <submittedName>
        <fullName evidence="1">Uncharacterized protein</fullName>
    </submittedName>
</protein>
<sequence>MFLNCGYFLFCSVTSECWPRLPHGHMG</sequence>
<proteinExistence type="predicted"/>
<reference evidence="1" key="2">
    <citation type="journal article" date="2015" name="Fish Shellfish Immunol.">
        <title>Early steps in the European eel (Anguilla anguilla)-Vibrio vulnificus interaction in the gills: Role of the RtxA13 toxin.</title>
        <authorList>
            <person name="Callol A."/>
            <person name="Pajuelo D."/>
            <person name="Ebbesson L."/>
            <person name="Teles M."/>
            <person name="MacKenzie S."/>
            <person name="Amaro C."/>
        </authorList>
    </citation>
    <scope>NUCLEOTIDE SEQUENCE</scope>
</reference>
<dbReference type="EMBL" id="GBXM01106353">
    <property type="protein sequence ID" value="JAH02224.1"/>
    <property type="molecule type" value="Transcribed_RNA"/>
</dbReference>